<dbReference type="InterPro" id="IPR008794">
    <property type="entry name" value="Pro_racemase_fam"/>
</dbReference>
<evidence type="ECO:0000256" key="1">
    <source>
        <dbReference type="ARBA" id="ARBA00007529"/>
    </source>
</evidence>
<dbReference type="SUPFAM" id="SSF54506">
    <property type="entry name" value="Diaminopimelate epimerase-like"/>
    <property type="match status" value="1"/>
</dbReference>
<reference evidence="2 3" key="1">
    <citation type="journal article" date="2016" name="DNA Res.">
        <title>Genome sequence of Aspergillus luchuensis NBRC 4314.</title>
        <authorList>
            <person name="Yamada O."/>
            <person name="Machida M."/>
            <person name="Hosoyama A."/>
            <person name="Goto M."/>
            <person name="Takahashi T."/>
            <person name="Futagami T."/>
            <person name="Yamagata Y."/>
            <person name="Takeuchi M."/>
            <person name="Kobayashi T."/>
            <person name="Koike H."/>
            <person name="Abe K."/>
            <person name="Asai K."/>
            <person name="Arita M."/>
            <person name="Fujita N."/>
            <person name="Fukuda K."/>
            <person name="Higa K."/>
            <person name="Horikawa H."/>
            <person name="Ishikawa T."/>
            <person name="Jinno K."/>
            <person name="Kato Y."/>
            <person name="Kirimura K."/>
            <person name="Mizutani O."/>
            <person name="Nakasone K."/>
            <person name="Sano M."/>
            <person name="Shiraishi Y."/>
            <person name="Tsukahara M."/>
            <person name="Gomi K."/>
        </authorList>
    </citation>
    <scope>NUCLEOTIDE SEQUENCE [LARGE SCALE GENOMIC DNA]</scope>
    <source>
        <strain evidence="2 3">RIB 2604</strain>
    </source>
</reference>
<evidence type="ECO:0000313" key="2">
    <source>
        <dbReference type="EMBL" id="GAT24557.1"/>
    </source>
</evidence>
<evidence type="ECO:0000313" key="3">
    <source>
        <dbReference type="Proteomes" id="UP000075230"/>
    </source>
</evidence>
<comment type="similarity">
    <text evidence="1">Belongs to the proline racemase family.</text>
</comment>
<reference evidence="3" key="2">
    <citation type="submission" date="2016-02" db="EMBL/GenBank/DDBJ databases">
        <title>Genome sequencing of Aspergillus luchuensis NBRC 4314.</title>
        <authorList>
            <person name="Yamada O."/>
        </authorList>
    </citation>
    <scope>NUCLEOTIDE SEQUENCE [LARGE SCALE GENOMIC DNA]</scope>
    <source>
        <strain evidence="3">RIB 2604</strain>
    </source>
</reference>
<dbReference type="Proteomes" id="UP000075230">
    <property type="component" value="Unassembled WGS sequence"/>
</dbReference>
<accession>A0A146FFB9</accession>
<proteinExistence type="inferred from homology"/>
<dbReference type="PANTHER" id="PTHR33442">
    <property type="entry name" value="TRANS-3-HYDROXY-L-PROLINE DEHYDRATASE"/>
    <property type="match status" value="1"/>
</dbReference>
<dbReference type="PANTHER" id="PTHR33442:SF5">
    <property type="entry name" value="BIFUNCTIONAL TRANS-3-HYDROXY-L-PROLINE DEHYDRATASE_2-EPIMERASE"/>
    <property type="match status" value="1"/>
</dbReference>
<sequence>MRVARSINVVGCHCAGEVCDVIVGGVLNPSGCSTMYEKLVHFRDKEDHIRQLLMQEPRGRPAMCVNLVLPPCNPKADAGFLIMETEEYPAMSGGNTIATTTVLLETGMVPMTEPVTKIILETPAGLVPVTADCEGGKCKAVAFDNVPSLVFALDYKVDVPGLGTVSVDIAWGGMIYGIVDATSLGISISNQNGPKLIEYGERIKDALQKAPFVPIHPENPSIRGGDSIGARVAQEAAQEWQYFMPVVSSHATSAGQKLGDYDAVLPTVKGSAWINSFKQMVLDPTDPWPVGFRVGDQWHMAE</sequence>
<name>A0A146FFB9_ASPKA</name>
<comment type="caution">
    <text evidence="2">The sequence shown here is derived from an EMBL/GenBank/DDBJ whole genome shotgun (WGS) entry which is preliminary data.</text>
</comment>
<dbReference type="AlphaFoldDB" id="A0A146FFB9"/>
<dbReference type="GO" id="GO:0047580">
    <property type="term" value="F:4-hydroxyproline epimerase activity"/>
    <property type="evidence" value="ECO:0007669"/>
    <property type="project" value="TreeGrafter"/>
</dbReference>
<dbReference type="Pfam" id="PF05544">
    <property type="entry name" value="Pro_racemase"/>
    <property type="match status" value="2"/>
</dbReference>
<dbReference type="Gene3D" id="3.10.310.10">
    <property type="entry name" value="Diaminopimelate Epimerase, Chain A, domain 1"/>
    <property type="match status" value="3"/>
</dbReference>
<dbReference type="EMBL" id="BCWF01000018">
    <property type="protein sequence ID" value="GAT24557.1"/>
    <property type="molecule type" value="Genomic_DNA"/>
</dbReference>
<protein>
    <submittedName>
        <fullName evidence="2">Proline racemase A</fullName>
    </submittedName>
</protein>
<organism evidence="2 3">
    <name type="scientific">Aspergillus kawachii</name>
    <name type="common">White koji mold</name>
    <name type="synonym">Aspergillus awamori var. kawachi</name>
    <dbReference type="NCBI Taxonomy" id="1069201"/>
    <lineage>
        <taxon>Eukaryota</taxon>
        <taxon>Fungi</taxon>
        <taxon>Dikarya</taxon>
        <taxon>Ascomycota</taxon>
        <taxon>Pezizomycotina</taxon>
        <taxon>Eurotiomycetes</taxon>
        <taxon>Eurotiomycetidae</taxon>
        <taxon>Eurotiales</taxon>
        <taxon>Aspergillaceae</taxon>
        <taxon>Aspergillus</taxon>
        <taxon>Aspergillus subgen. Circumdati</taxon>
    </lineage>
</organism>
<dbReference type="PIRSF" id="PIRSF029792">
    <property type="entry name" value="Pro_racemase"/>
    <property type="match status" value="1"/>
</dbReference>
<gene>
    <name evidence="2" type="ORF">RIB2604_01803870</name>
</gene>
<dbReference type="VEuPathDB" id="FungiDB:ASPFODRAFT_60781"/>
<dbReference type="SFLD" id="SFLDS00028">
    <property type="entry name" value="Proline_Racemase"/>
    <property type="match status" value="1"/>
</dbReference>